<dbReference type="AlphaFoldDB" id="A0A0P8W9F3"/>
<keyword evidence="5" id="KW-0720">Serine protease</keyword>
<feature type="active site" description="Charge relay system" evidence="6">
    <location>
        <position position="280"/>
    </location>
</feature>
<evidence type="ECO:0000313" key="10">
    <source>
        <dbReference type="Proteomes" id="UP000050326"/>
    </source>
</evidence>
<keyword evidence="2 9" id="KW-0121">Carboxypeptidase</keyword>
<dbReference type="InterPro" id="IPR027461">
    <property type="entry name" value="Carboxypeptidase_A_C_sf"/>
</dbReference>
<comment type="caution">
    <text evidence="9">The sequence shown here is derived from an EMBL/GenBank/DDBJ whole genome shotgun (WGS) entry which is preliminary data.</text>
</comment>
<dbReference type="Proteomes" id="UP000050326">
    <property type="component" value="Unassembled WGS sequence"/>
</dbReference>
<keyword evidence="4 9" id="KW-0378">Hydrolase</keyword>
<name>A0A0P8W9F3_9CLOT</name>
<feature type="domain" description="LD-carboxypeptidase C-terminal" evidence="8">
    <location>
        <begin position="179"/>
        <end position="294"/>
    </location>
</feature>
<dbReference type="PIRSF" id="PIRSF028757">
    <property type="entry name" value="LD-carboxypeptidase"/>
    <property type="match status" value="1"/>
</dbReference>
<dbReference type="GO" id="GO:0006508">
    <property type="term" value="P:proteolysis"/>
    <property type="evidence" value="ECO:0007669"/>
    <property type="project" value="UniProtKB-KW"/>
</dbReference>
<dbReference type="STRING" id="36849.OXPF_11700"/>
<reference evidence="9 10" key="1">
    <citation type="submission" date="2015-09" db="EMBL/GenBank/DDBJ databases">
        <title>Genome sequence of Oxobacter pfennigii DSM 3222.</title>
        <authorList>
            <person name="Poehlein A."/>
            <person name="Bengelsdorf F.R."/>
            <person name="Schiel-Bengelsdorf B."/>
            <person name="Duerre P."/>
            <person name="Daniel R."/>
        </authorList>
    </citation>
    <scope>NUCLEOTIDE SEQUENCE [LARGE SCALE GENOMIC DNA]</scope>
    <source>
        <strain evidence="9 10">DSM 3222</strain>
    </source>
</reference>
<protein>
    <submittedName>
        <fullName evidence="9">Putative murein peptide carboxypeptidase</fullName>
        <ecNumber evidence="9">3.4.16.-</ecNumber>
    </submittedName>
</protein>
<dbReference type="Gene3D" id="3.50.30.60">
    <property type="entry name" value="LD-carboxypeptidase A C-terminal domain-like"/>
    <property type="match status" value="1"/>
</dbReference>
<accession>A0A0P8W9F3</accession>
<evidence type="ECO:0000256" key="1">
    <source>
        <dbReference type="ARBA" id="ARBA00010233"/>
    </source>
</evidence>
<evidence type="ECO:0000256" key="2">
    <source>
        <dbReference type="ARBA" id="ARBA00022645"/>
    </source>
</evidence>
<evidence type="ECO:0000256" key="3">
    <source>
        <dbReference type="ARBA" id="ARBA00022670"/>
    </source>
</evidence>
<gene>
    <name evidence="9" type="primary">ykfA</name>
    <name evidence="9" type="ORF">OXPF_11700</name>
</gene>
<evidence type="ECO:0000259" key="7">
    <source>
        <dbReference type="Pfam" id="PF02016"/>
    </source>
</evidence>
<feature type="active site" description="Nucleophile" evidence="6">
    <location>
        <position position="110"/>
    </location>
</feature>
<keyword evidence="10" id="KW-1185">Reference proteome</keyword>
<evidence type="ECO:0000313" key="9">
    <source>
        <dbReference type="EMBL" id="KPU45277.1"/>
    </source>
</evidence>
<proteinExistence type="inferred from homology"/>
<feature type="active site" description="Charge relay system" evidence="6">
    <location>
        <position position="210"/>
    </location>
</feature>
<dbReference type="InterPro" id="IPR003507">
    <property type="entry name" value="S66_fam"/>
</dbReference>
<evidence type="ECO:0000256" key="6">
    <source>
        <dbReference type="PIRSR" id="PIRSR028757-1"/>
    </source>
</evidence>
<dbReference type="PANTHER" id="PTHR30237">
    <property type="entry name" value="MURAMOYLTETRAPEPTIDE CARBOXYPEPTIDASE"/>
    <property type="match status" value="1"/>
</dbReference>
<dbReference type="CDD" id="cd07025">
    <property type="entry name" value="Peptidase_S66"/>
    <property type="match status" value="1"/>
</dbReference>
<dbReference type="RefSeq" id="WP_054874265.1">
    <property type="nucleotide sequence ID" value="NZ_LKET01000026.1"/>
</dbReference>
<dbReference type="InterPro" id="IPR040449">
    <property type="entry name" value="Peptidase_S66_N"/>
</dbReference>
<dbReference type="Pfam" id="PF02016">
    <property type="entry name" value="Peptidase_S66"/>
    <property type="match status" value="1"/>
</dbReference>
<dbReference type="PATRIC" id="fig|36849.3.peg.1249"/>
<dbReference type="InterPro" id="IPR040921">
    <property type="entry name" value="Peptidase_S66C"/>
</dbReference>
<dbReference type="Gene3D" id="3.40.50.10740">
    <property type="entry name" value="Class I glutamine amidotransferase-like"/>
    <property type="match status" value="1"/>
</dbReference>
<evidence type="ECO:0000256" key="4">
    <source>
        <dbReference type="ARBA" id="ARBA00022801"/>
    </source>
</evidence>
<evidence type="ECO:0000259" key="8">
    <source>
        <dbReference type="Pfam" id="PF17676"/>
    </source>
</evidence>
<dbReference type="SUPFAM" id="SSF141986">
    <property type="entry name" value="LD-carboxypeptidase A C-terminal domain-like"/>
    <property type="match status" value="1"/>
</dbReference>
<dbReference type="PANTHER" id="PTHR30237:SF2">
    <property type="entry name" value="MUREIN TETRAPEPTIDE CARBOXYPEPTIDASE"/>
    <property type="match status" value="1"/>
</dbReference>
<dbReference type="GO" id="GO:0004180">
    <property type="term" value="F:carboxypeptidase activity"/>
    <property type="evidence" value="ECO:0007669"/>
    <property type="project" value="UniProtKB-KW"/>
</dbReference>
<dbReference type="Pfam" id="PF17676">
    <property type="entry name" value="Peptidase_S66C"/>
    <property type="match status" value="1"/>
</dbReference>
<evidence type="ECO:0000256" key="5">
    <source>
        <dbReference type="ARBA" id="ARBA00022825"/>
    </source>
</evidence>
<sequence>MIKPKVLKKGDTIGLIAPSSAVREEDHVEKSVQSLAEQGFNVVVGESCNQKYGYLSGKDEIRAADINKMFEHPSIRGIFCIRGGYGSLRILDKIDYEAVKQNPKVFLGYSDATALHIAFNNICNLVTFHGPMPASDMISNFDDFTKKSYLKAIASKTPLGKLDNPEGCQIKTLVPGKARGKITGGNLALVASTLGTPYEIDTKDKILFLEDVGEYIYRIDRMLMQLKLAGKFDDCSGIILGDFKDCTAENENSSLTLNEVFQDIIVPLKKPSIYNFMSGHCSPKVTLPFGVESHLDAKKGILKITKCALR</sequence>
<organism evidence="9 10">
    <name type="scientific">Oxobacter pfennigii</name>
    <dbReference type="NCBI Taxonomy" id="36849"/>
    <lineage>
        <taxon>Bacteria</taxon>
        <taxon>Bacillati</taxon>
        <taxon>Bacillota</taxon>
        <taxon>Clostridia</taxon>
        <taxon>Eubacteriales</taxon>
        <taxon>Clostridiaceae</taxon>
        <taxon>Oxobacter</taxon>
    </lineage>
</organism>
<dbReference type="GO" id="GO:0008236">
    <property type="term" value="F:serine-type peptidase activity"/>
    <property type="evidence" value="ECO:0007669"/>
    <property type="project" value="UniProtKB-KW"/>
</dbReference>
<dbReference type="EC" id="3.4.16.-" evidence="9"/>
<dbReference type="OrthoDB" id="9807329at2"/>
<dbReference type="SUPFAM" id="SSF52317">
    <property type="entry name" value="Class I glutamine amidotransferase-like"/>
    <property type="match status" value="1"/>
</dbReference>
<dbReference type="InterPro" id="IPR027478">
    <property type="entry name" value="LdcA_N"/>
</dbReference>
<comment type="similarity">
    <text evidence="1">Belongs to the peptidase S66 family.</text>
</comment>
<dbReference type="InterPro" id="IPR029062">
    <property type="entry name" value="Class_I_gatase-like"/>
</dbReference>
<feature type="domain" description="LD-carboxypeptidase N-terminal" evidence="7">
    <location>
        <begin position="13"/>
        <end position="130"/>
    </location>
</feature>
<keyword evidence="3" id="KW-0645">Protease</keyword>
<dbReference type="EMBL" id="LKET01000026">
    <property type="protein sequence ID" value="KPU45277.1"/>
    <property type="molecule type" value="Genomic_DNA"/>
</dbReference>